<comment type="caution">
    <text evidence="6">The sequence shown here is derived from an EMBL/GenBank/DDBJ whole genome shotgun (WGS) entry which is preliminary data.</text>
</comment>
<dbReference type="GO" id="GO:0030313">
    <property type="term" value="C:cell envelope"/>
    <property type="evidence" value="ECO:0007669"/>
    <property type="project" value="UniProtKB-SubCell"/>
</dbReference>
<evidence type="ECO:0000256" key="3">
    <source>
        <dbReference type="ARBA" id="ARBA00022723"/>
    </source>
</evidence>
<keyword evidence="4 5" id="KW-0732">Signal</keyword>
<dbReference type="PROSITE" id="PS51257">
    <property type="entry name" value="PROKAR_LIPOPROTEIN"/>
    <property type="match status" value="1"/>
</dbReference>
<keyword evidence="7" id="KW-1185">Reference proteome</keyword>
<evidence type="ECO:0000256" key="2">
    <source>
        <dbReference type="ARBA" id="ARBA00022448"/>
    </source>
</evidence>
<dbReference type="AlphaFoldDB" id="A0A5N5VAI2"/>
<dbReference type="Pfam" id="PF01297">
    <property type="entry name" value="ZnuA"/>
    <property type="match status" value="1"/>
</dbReference>
<protein>
    <submittedName>
        <fullName evidence="6">ABC transporter substrate-binding protein</fullName>
    </submittedName>
</protein>
<dbReference type="Proteomes" id="UP000325690">
    <property type="component" value="Unassembled WGS sequence"/>
</dbReference>
<dbReference type="PANTHER" id="PTHR42953:SF1">
    <property type="entry name" value="METAL-BINDING PROTEIN HI_0362-RELATED"/>
    <property type="match status" value="1"/>
</dbReference>
<keyword evidence="3" id="KW-0479">Metal-binding</keyword>
<dbReference type="GO" id="GO:0046872">
    <property type="term" value="F:metal ion binding"/>
    <property type="evidence" value="ECO:0007669"/>
    <property type="project" value="UniProtKB-KW"/>
</dbReference>
<dbReference type="RefSeq" id="WP_061481253.1">
    <property type="nucleotide sequence ID" value="NZ_ANBO01000004.1"/>
</dbReference>
<dbReference type="InterPro" id="IPR006127">
    <property type="entry name" value="ZnuA-like"/>
</dbReference>
<evidence type="ECO:0000256" key="5">
    <source>
        <dbReference type="SAM" id="SignalP"/>
    </source>
</evidence>
<name>A0A5N5VAI2_MYCPH</name>
<accession>A0A5N5VAI2</accession>
<keyword evidence="2" id="KW-0813">Transport</keyword>
<dbReference type="PANTHER" id="PTHR42953">
    <property type="entry name" value="HIGH-AFFINITY ZINC UPTAKE SYSTEM PROTEIN ZNUA-RELATED"/>
    <property type="match status" value="1"/>
</dbReference>
<dbReference type="InterPro" id="IPR050492">
    <property type="entry name" value="Bact_metal-bind_prot9"/>
</dbReference>
<evidence type="ECO:0000313" key="6">
    <source>
        <dbReference type="EMBL" id="KAB7758953.1"/>
    </source>
</evidence>
<comment type="subcellular location">
    <subcellularLocation>
        <location evidence="1">Cell envelope</location>
    </subcellularLocation>
</comment>
<dbReference type="EMBL" id="ANBP01000003">
    <property type="protein sequence ID" value="KAB7758953.1"/>
    <property type="molecule type" value="Genomic_DNA"/>
</dbReference>
<feature type="chain" id="PRO_5038951533" evidence="5">
    <location>
        <begin position="19"/>
        <end position="298"/>
    </location>
</feature>
<dbReference type="SUPFAM" id="SSF53807">
    <property type="entry name" value="Helical backbone' metal receptor"/>
    <property type="match status" value="1"/>
</dbReference>
<gene>
    <name evidence="6" type="ORF">MPHL21000_03870</name>
</gene>
<dbReference type="GO" id="GO:0030001">
    <property type="term" value="P:metal ion transport"/>
    <property type="evidence" value="ECO:0007669"/>
    <property type="project" value="InterPro"/>
</dbReference>
<evidence type="ECO:0000256" key="1">
    <source>
        <dbReference type="ARBA" id="ARBA00004196"/>
    </source>
</evidence>
<evidence type="ECO:0000313" key="7">
    <source>
        <dbReference type="Proteomes" id="UP000325690"/>
    </source>
</evidence>
<proteinExistence type="predicted"/>
<sequence>MPSLRLAFACLAAPLVLAGCSQTADQAAPAGDCPVAPVDVVVSVDQWGDLVSQLGGECAQVTTVLASSSVDPHEYEPTPSDAAGFEGAALVVLNGGHYDEWAAKLAASTAPDAPVVDATAVSGTQNPHAWYNPAAVTAVADAVTGRLRTLAPDAADYFDQRRAALTEALAPYDELIETIRAGAAGKTYAATETVFDDMAAAVGLTNRTPQGYQNAAANESEPSPADLDAFLRLLGDRGVDVLIYNVQTEGSVPQQIRTAAEQAGVPVVEVTETVPPDTDSFETWQVNQLTALAEALGV</sequence>
<dbReference type="GeneID" id="74300883"/>
<evidence type="ECO:0000256" key="4">
    <source>
        <dbReference type="ARBA" id="ARBA00022729"/>
    </source>
</evidence>
<reference evidence="6 7" key="1">
    <citation type="submission" date="2012-10" db="EMBL/GenBank/DDBJ databases">
        <title>The draft sequence of the Mycobacterium pheli genome.</title>
        <authorList>
            <person name="Pettersson B.M.F."/>
            <person name="Das S."/>
            <person name="Dasgupta S."/>
            <person name="Bhattacharya A."/>
            <person name="Kirsebom L.A."/>
        </authorList>
    </citation>
    <scope>NUCLEOTIDE SEQUENCE [LARGE SCALE GENOMIC DNA]</scope>
    <source>
        <strain evidence="6 7">CCUG 21000</strain>
    </source>
</reference>
<dbReference type="Gene3D" id="3.40.50.1980">
    <property type="entry name" value="Nitrogenase molybdenum iron protein domain"/>
    <property type="match status" value="2"/>
</dbReference>
<feature type="signal peptide" evidence="5">
    <location>
        <begin position="1"/>
        <end position="18"/>
    </location>
</feature>
<organism evidence="6 7">
    <name type="scientific">Mycolicibacterium phlei DSM 43239 = CCUG 21000</name>
    <dbReference type="NCBI Taxonomy" id="1226750"/>
    <lineage>
        <taxon>Bacteria</taxon>
        <taxon>Bacillati</taxon>
        <taxon>Actinomycetota</taxon>
        <taxon>Actinomycetes</taxon>
        <taxon>Mycobacteriales</taxon>
        <taxon>Mycobacteriaceae</taxon>
        <taxon>Mycolicibacterium</taxon>
    </lineage>
</organism>